<dbReference type="Proteomes" id="UP000053766">
    <property type="component" value="Unassembled WGS sequence"/>
</dbReference>
<dbReference type="OrthoDB" id="6475849at2759"/>
<evidence type="ECO:0000313" key="2">
    <source>
        <dbReference type="Proteomes" id="UP000053766"/>
    </source>
</evidence>
<reference evidence="1 2" key="1">
    <citation type="submission" date="2013-11" db="EMBL/GenBank/DDBJ databases">
        <title>Draft genome of the bovine lungworm Dictyocaulus viviparus.</title>
        <authorList>
            <person name="Mitreva M."/>
        </authorList>
    </citation>
    <scope>NUCLEOTIDE SEQUENCE [LARGE SCALE GENOMIC DNA]</scope>
    <source>
        <strain evidence="1 2">HannoverDv2000</strain>
    </source>
</reference>
<dbReference type="EMBL" id="KN716356">
    <property type="protein sequence ID" value="KJH46357.1"/>
    <property type="molecule type" value="Genomic_DNA"/>
</dbReference>
<organism evidence="1 2">
    <name type="scientific">Dictyocaulus viviparus</name>
    <name type="common">Bovine lungworm</name>
    <dbReference type="NCBI Taxonomy" id="29172"/>
    <lineage>
        <taxon>Eukaryota</taxon>
        <taxon>Metazoa</taxon>
        <taxon>Ecdysozoa</taxon>
        <taxon>Nematoda</taxon>
        <taxon>Chromadorea</taxon>
        <taxon>Rhabditida</taxon>
        <taxon>Rhabditina</taxon>
        <taxon>Rhabditomorpha</taxon>
        <taxon>Strongyloidea</taxon>
        <taxon>Metastrongylidae</taxon>
        <taxon>Dictyocaulus</taxon>
    </lineage>
</organism>
<evidence type="ECO:0000313" key="1">
    <source>
        <dbReference type="EMBL" id="KJH46357.1"/>
    </source>
</evidence>
<dbReference type="STRING" id="29172.A0A0D8XRH9"/>
<name>A0A0D8XRH9_DICVI</name>
<dbReference type="AlphaFoldDB" id="A0A0D8XRH9"/>
<keyword evidence="2" id="KW-1185">Reference proteome</keyword>
<proteinExistence type="predicted"/>
<gene>
    <name evidence="1" type="ORF">DICVIV_07567</name>
</gene>
<accession>A0A0D8XRH9</accession>
<sequence length="84" mass="9710">MYALSSWTPLLCRPDFGERLFLRDRGACFCESGTFICDLPEEMPEFYAVLLEQEVTSESNSINMARIAYKTCMNKTQLDILKTR</sequence>
<reference evidence="2" key="2">
    <citation type="journal article" date="2016" name="Sci. Rep.">
        <title>Dictyocaulus viviparus genome, variome and transcriptome elucidate lungworm biology and support future intervention.</title>
        <authorList>
            <person name="McNulty S.N."/>
            <person name="Strube C."/>
            <person name="Rosa B.A."/>
            <person name="Martin J.C."/>
            <person name="Tyagi R."/>
            <person name="Choi Y.J."/>
            <person name="Wang Q."/>
            <person name="Hallsworth Pepin K."/>
            <person name="Zhang X."/>
            <person name="Ozersky P."/>
            <person name="Wilson R.K."/>
            <person name="Sternberg P.W."/>
            <person name="Gasser R.B."/>
            <person name="Mitreva M."/>
        </authorList>
    </citation>
    <scope>NUCLEOTIDE SEQUENCE [LARGE SCALE GENOMIC DNA]</scope>
    <source>
        <strain evidence="2">HannoverDv2000</strain>
    </source>
</reference>
<protein>
    <submittedName>
        <fullName evidence="1">Uncharacterized protein</fullName>
    </submittedName>
</protein>